<dbReference type="InterPro" id="IPR055132">
    <property type="entry name" value="RNase_J_b_CASP"/>
</dbReference>
<evidence type="ECO:0000256" key="3">
    <source>
        <dbReference type="ARBA" id="ARBA00022884"/>
    </source>
</evidence>
<organism evidence="5 6">
    <name type="scientific">Candidatus Berkelbacteria bacterium CG_4_10_14_0_2_um_filter_35_9_33_12</name>
    <dbReference type="NCBI Taxonomy" id="1974499"/>
    <lineage>
        <taxon>Bacteria</taxon>
        <taxon>Candidatus Berkelbacteria</taxon>
    </lineage>
</organism>
<dbReference type="InterPro" id="IPR042173">
    <property type="entry name" value="RNase_J_2"/>
</dbReference>
<keyword evidence="2" id="KW-0378">Hydrolase</keyword>
<dbReference type="InterPro" id="IPR036866">
    <property type="entry name" value="RibonucZ/Hydroxyglut_hydro"/>
</dbReference>
<reference evidence="6" key="1">
    <citation type="submission" date="2017-09" db="EMBL/GenBank/DDBJ databases">
        <title>Depth-based differentiation of microbial function through sediment-hosted aquifers and enrichment of novel symbionts in the deep terrestrial subsurface.</title>
        <authorList>
            <person name="Probst A.J."/>
            <person name="Ladd B."/>
            <person name="Jarett J.K."/>
            <person name="Geller-Mcgrath D.E."/>
            <person name="Sieber C.M.K."/>
            <person name="Emerson J.B."/>
            <person name="Anantharaman K."/>
            <person name="Thomas B.C."/>
            <person name="Malmstrom R."/>
            <person name="Stieglmeier M."/>
            <person name="Klingl A."/>
            <person name="Woyke T."/>
            <person name="Ryan C.M."/>
            <person name="Banfield J.F."/>
        </authorList>
    </citation>
    <scope>NUCLEOTIDE SEQUENCE [LARGE SCALE GENOMIC DNA]</scope>
</reference>
<dbReference type="Pfam" id="PF22505">
    <property type="entry name" value="RNase_J_b_CASP"/>
    <property type="match status" value="1"/>
</dbReference>
<dbReference type="PANTHER" id="PTHR43694:SF1">
    <property type="entry name" value="RIBONUCLEASE J"/>
    <property type="match status" value="1"/>
</dbReference>
<dbReference type="GO" id="GO:0003723">
    <property type="term" value="F:RNA binding"/>
    <property type="evidence" value="ECO:0007669"/>
    <property type="project" value="UniProtKB-KW"/>
</dbReference>
<keyword evidence="1" id="KW-0540">Nuclease</keyword>
<dbReference type="Gene3D" id="3.60.15.10">
    <property type="entry name" value="Ribonuclease Z/Hydroxyacylglutathione hydrolase-like"/>
    <property type="match status" value="1"/>
</dbReference>
<evidence type="ECO:0000313" key="5">
    <source>
        <dbReference type="EMBL" id="PJA20403.1"/>
    </source>
</evidence>
<dbReference type="Proteomes" id="UP000230137">
    <property type="component" value="Unassembled WGS sequence"/>
</dbReference>
<feature type="domain" description="Metallo-beta-lactamase" evidence="4">
    <location>
        <begin position="43"/>
        <end position="230"/>
    </location>
</feature>
<dbReference type="SMART" id="SM00849">
    <property type="entry name" value="Lactamase_B"/>
    <property type="match status" value="1"/>
</dbReference>
<evidence type="ECO:0000313" key="6">
    <source>
        <dbReference type="Proteomes" id="UP000230137"/>
    </source>
</evidence>
<proteinExistence type="predicted"/>
<accession>A0A2M7W404</accession>
<dbReference type="EMBL" id="PFQF01000028">
    <property type="protein sequence ID" value="PJA20403.1"/>
    <property type="molecule type" value="Genomic_DNA"/>
</dbReference>
<sequence length="445" mass="49915">MAKQGLFTSRDKTRLGKAVAKLEKRKNIDIKIIPLGGQSAIGVQNCWLIIYKNIQILLDCGRKIANLRNYNIGEIPNHFNPDYSKIDFSKPLYVILSHGHLDHILGLVKLVQLCKECNCQVAIYGAEKTIKVAKRVLRVNKLIELETFVYDFIEFNTNSYFQVAEIMIESFEVFHSIPGSVGLVLTIEGKKIVYLTDFKYCRDSDPQIPQTSRRFQKIGKQNIDTLIVDVTGIIKNGWVSPVSLVTHQFREIFEDKNNAEKRIFITTFASDIQTIGEIADLANVVGGRLVEFDGATMKFFAEDIELENQDQYTNPPVIFVTGSQGEKGSSLGKIAKDDHFIFELDDNDLVVFTSTTLGQNALQVEAMIASLEQQGASVLIARHESGHGARKDIIQAVLDFLPDVVIPCHAGRANRAKLKEIIEKDEFLSSRVTALLLEDGDSYQM</sequence>
<name>A0A2M7W404_9BACT</name>
<dbReference type="GO" id="GO:0004527">
    <property type="term" value="F:exonuclease activity"/>
    <property type="evidence" value="ECO:0007669"/>
    <property type="project" value="UniProtKB-KW"/>
</dbReference>
<dbReference type="InterPro" id="IPR001279">
    <property type="entry name" value="Metallo-B-lactamas"/>
</dbReference>
<evidence type="ECO:0000256" key="1">
    <source>
        <dbReference type="ARBA" id="ARBA00022722"/>
    </source>
</evidence>
<dbReference type="PANTHER" id="PTHR43694">
    <property type="entry name" value="RIBONUCLEASE J"/>
    <property type="match status" value="1"/>
</dbReference>
<evidence type="ECO:0000256" key="2">
    <source>
        <dbReference type="ARBA" id="ARBA00022839"/>
    </source>
</evidence>
<keyword evidence="2" id="KW-0269">Exonuclease</keyword>
<gene>
    <name evidence="5" type="ORF">COX60_01710</name>
</gene>
<evidence type="ECO:0000259" key="4">
    <source>
        <dbReference type="SMART" id="SM00849"/>
    </source>
</evidence>
<comment type="caution">
    <text evidence="5">The sequence shown here is derived from an EMBL/GenBank/DDBJ whole genome shotgun (WGS) entry which is preliminary data.</text>
</comment>
<protein>
    <recommendedName>
        <fullName evidence="4">Metallo-beta-lactamase domain-containing protein</fullName>
    </recommendedName>
</protein>
<dbReference type="AlphaFoldDB" id="A0A2M7W404"/>
<dbReference type="SUPFAM" id="SSF56281">
    <property type="entry name" value="Metallo-hydrolase/oxidoreductase"/>
    <property type="match status" value="1"/>
</dbReference>
<keyword evidence="3" id="KW-0694">RNA-binding</keyword>
<dbReference type="Pfam" id="PF12706">
    <property type="entry name" value="Lactamase_B_2"/>
    <property type="match status" value="1"/>
</dbReference>
<dbReference type="Gene3D" id="3.40.50.10710">
    <property type="entry name" value="Metallo-hydrolase/oxidoreductase"/>
    <property type="match status" value="1"/>
</dbReference>